<dbReference type="AlphaFoldDB" id="A0AA36D3F6"/>
<comment type="caution">
    <text evidence="2">The sequence shown here is derived from an EMBL/GenBank/DDBJ whole genome shotgun (WGS) entry which is preliminary data.</text>
</comment>
<name>A0AA36D3F6_9BILA</name>
<evidence type="ECO:0000313" key="3">
    <source>
        <dbReference type="Proteomes" id="UP001177023"/>
    </source>
</evidence>
<proteinExistence type="predicted"/>
<keyword evidence="3" id="KW-1185">Reference proteome</keyword>
<feature type="region of interest" description="Disordered" evidence="1">
    <location>
        <begin position="40"/>
        <end position="101"/>
    </location>
</feature>
<accession>A0AA36D3F6</accession>
<feature type="non-terminal residue" evidence="2">
    <location>
        <position position="1"/>
    </location>
</feature>
<gene>
    <name evidence="2" type="ORF">MSPICULIGERA_LOCUS17419</name>
</gene>
<feature type="compositionally biased region" description="Basic and acidic residues" evidence="1">
    <location>
        <begin position="92"/>
        <end position="101"/>
    </location>
</feature>
<organism evidence="2 3">
    <name type="scientific">Mesorhabditis spiculigera</name>
    <dbReference type="NCBI Taxonomy" id="96644"/>
    <lineage>
        <taxon>Eukaryota</taxon>
        <taxon>Metazoa</taxon>
        <taxon>Ecdysozoa</taxon>
        <taxon>Nematoda</taxon>
        <taxon>Chromadorea</taxon>
        <taxon>Rhabditida</taxon>
        <taxon>Rhabditina</taxon>
        <taxon>Rhabditomorpha</taxon>
        <taxon>Rhabditoidea</taxon>
        <taxon>Rhabditidae</taxon>
        <taxon>Mesorhabditinae</taxon>
        <taxon>Mesorhabditis</taxon>
    </lineage>
</organism>
<evidence type="ECO:0000256" key="1">
    <source>
        <dbReference type="SAM" id="MobiDB-lite"/>
    </source>
</evidence>
<dbReference type="EMBL" id="CATQJA010002655">
    <property type="protein sequence ID" value="CAJ0579189.1"/>
    <property type="molecule type" value="Genomic_DNA"/>
</dbReference>
<protein>
    <submittedName>
        <fullName evidence="2">Uncharacterized protein</fullName>
    </submittedName>
</protein>
<sequence>MDCCGNSRSRTVLENIALVSKKTYRDVTYHLRLLYLIAKREDPPTSHRHLRPSMEEQVEEHQQRNNRLKEEQMQQKLQTSSRDLLNKTRRTTGKDIGQRLL</sequence>
<dbReference type="Proteomes" id="UP001177023">
    <property type="component" value="Unassembled WGS sequence"/>
</dbReference>
<reference evidence="2" key="1">
    <citation type="submission" date="2023-06" db="EMBL/GenBank/DDBJ databases">
        <authorList>
            <person name="Delattre M."/>
        </authorList>
    </citation>
    <scope>NUCLEOTIDE SEQUENCE</scope>
    <source>
        <strain evidence="2">AF72</strain>
    </source>
</reference>
<feature type="compositionally biased region" description="Polar residues" evidence="1">
    <location>
        <begin position="74"/>
        <end position="83"/>
    </location>
</feature>
<feature type="compositionally biased region" description="Basic and acidic residues" evidence="1">
    <location>
        <begin position="59"/>
        <end position="73"/>
    </location>
</feature>
<evidence type="ECO:0000313" key="2">
    <source>
        <dbReference type="EMBL" id="CAJ0579189.1"/>
    </source>
</evidence>